<reference evidence="4" key="1">
    <citation type="journal article" date="2019" name="Int. J. Syst. Evol. Microbiol.">
        <title>The Global Catalogue of Microorganisms (GCM) 10K type strain sequencing project: providing services to taxonomists for standard genome sequencing and annotation.</title>
        <authorList>
            <consortium name="The Broad Institute Genomics Platform"/>
            <consortium name="The Broad Institute Genome Sequencing Center for Infectious Disease"/>
            <person name="Wu L."/>
            <person name="Ma J."/>
        </authorList>
    </citation>
    <scope>NUCLEOTIDE SEQUENCE [LARGE SCALE GENOMIC DNA]</scope>
    <source>
        <strain evidence="4">KCTC 3950</strain>
    </source>
</reference>
<gene>
    <name evidence="3" type="ORF">ACFSUF_04095</name>
</gene>
<dbReference type="InterPro" id="IPR010982">
    <property type="entry name" value="Lambda_DNA-bd_dom_sf"/>
</dbReference>
<evidence type="ECO:0000313" key="3">
    <source>
        <dbReference type="EMBL" id="MFD2611599.1"/>
    </source>
</evidence>
<evidence type="ECO:0000313" key="4">
    <source>
        <dbReference type="Proteomes" id="UP001597541"/>
    </source>
</evidence>
<dbReference type="CDD" id="cd00093">
    <property type="entry name" value="HTH_XRE"/>
    <property type="match status" value="1"/>
</dbReference>
<keyword evidence="1" id="KW-0238">DNA-binding</keyword>
<organism evidence="3 4">
    <name type="scientific">Paenibacillus gansuensis</name>
    <dbReference type="NCBI Taxonomy" id="306542"/>
    <lineage>
        <taxon>Bacteria</taxon>
        <taxon>Bacillati</taxon>
        <taxon>Bacillota</taxon>
        <taxon>Bacilli</taxon>
        <taxon>Bacillales</taxon>
        <taxon>Paenibacillaceae</taxon>
        <taxon>Paenibacillus</taxon>
    </lineage>
</organism>
<dbReference type="InterPro" id="IPR001387">
    <property type="entry name" value="Cro/C1-type_HTH"/>
</dbReference>
<dbReference type="PROSITE" id="PS50943">
    <property type="entry name" value="HTH_CROC1"/>
    <property type="match status" value="1"/>
</dbReference>
<dbReference type="EMBL" id="JBHUME010000005">
    <property type="protein sequence ID" value="MFD2611599.1"/>
    <property type="molecule type" value="Genomic_DNA"/>
</dbReference>
<dbReference type="Pfam" id="PF01381">
    <property type="entry name" value="HTH_3"/>
    <property type="match status" value="1"/>
</dbReference>
<proteinExistence type="predicted"/>
<name>A0ABW5PAS7_9BACL</name>
<dbReference type="SUPFAM" id="SSF47413">
    <property type="entry name" value="lambda repressor-like DNA-binding domains"/>
    <property type="match status" value="1"/>
</dbReference>
<feature type="domain" description="HTH cro/C1-type" evidence="2">
    <location>
        <begin position="3"/>
        <end position="50"/>
    </location>
</feature>
<protein>
    <submittedName>
        <fullName evidence="3">Helix-turn-helix domain-containing protein</fullName>
    </submittedName>
</protein>
<dbReference type="RefSeq" id="WP_377601713.1">
    <property type="nucleotide sequence ID" value="NZ_JBHUME010000005.1"/>
</dbReference>
<dbReference type="SMART" id="SM00530">
    <property type="entry name" value="HTH_XRE"/>
    <property type="match status" value="1"/>
</dbReference>
<keyword evidence="4" id="KW-1185">Reference proteome</keyword>
<dbReference type="Gene3D" id="1.10.260.40">
    <property type="entry name" value="lambda repressor-like DNA-binding domains"/>
    <property type="match status" value="1"/>
</dbReference>
<dbReference type="Proteomes" id="UP001597541">
    <property type="component" value="Unassembled WGS sequence"/>
</dbReference>
<comment type="caution">
    <text evidence="3">The sequence shown here is derived from an EMBL/GenBank/DDBJ whole genome shotgun (WGS) entry which is preliminary data.</text>
</comment>
<evidence type="ECO:0000256" key="1">
    <source>
        <dbReference type="ARBA" id="ARBA00023125"/>
    </source>
</evidence>
<dbReference type="PANTHER" id="PTHR46558">
    <property type="entry name" value="TRACRIPTIONAL REGULATORY PROTEIN-RELATED-RELATED"/>
    <property type="match status" value="1"/>
</dbReference>
<accession>A0ABW5PAS7</accession>
<evidence type="ECO:0000259" key="2">
    <source>
        <dbReference type="PROSITE" id="PS50943"/>
    </source>
</evidence>
<dbReference type="PANTHER" id="PTHR46558:SF11">
    <property type="entry name" value="HTH-TYPE TRANSCRIPTIONAL REGULATOR XRE"/>
    <property type="match status" value="1"/>
</dbReference>
<sequence>MGKLRRQRGLTQEQLAERVGITAQSVSKWENGLSCPDVAVLPILSGVLQV</sequence>